<evidence type="ECO:0000256" key="1">
    <source>
        <dbReference type="SAM" id="MobiDB-lite"/>
    </source>
</evidence>
<keyword evidence="3" id="KW-1185">Reference proteome</keyword>
<sequence length="289" mass="32472">MLKAFVWIMTSRGSNVDALAHFNMNYFTTRRLLWMVWMRSDLQLNDVGPPRERKVCFLAAAAQVHHNNQKKDGEKPAVSLAHGKSSLPLPGSPTTVLCTANVVTKAGCNIRDSLVFATDDFAAEKRSGTAQKLYLVRDAGFDVPLKSSRDCAQGSSEANDRSDVHCEQGEDILFSSKNVQQQIKVKHNQVDMITRMKNHIIEVMKIVPNGSLTWQWNHSEHWKPNDGLHMLDAGGEGQFPANFKKGLLTRFWRISTLRAILAVGDEMIVSMRTAVPEPKHRYFNCSSFC</sequence>
<proteinExistence type="predicted"/>
<protein>
    <submittedName>
        <fullName evidence="2">Uncharacterized protein</fullName>
    </submittedName>
</protein>
<reference evidence="2 3" key="1">
    <citation type="submission" date="2022-04" db="EMBL/GenBank/DDBJ databases">
        <title>Chromosome-level reference genomes for two strains of Caenorhabditis briggsae: an improved platform for comparative genomics.</title>
        <authorList>
            <person name="Stevens L."/>
            <person name="Andersen E."/>
        </authorList>
    </citation>
    <scope>NUCLEOTIDE SEQUENCE [LARGE SCALE GENOMIC DNA]</scope>
    <source>
        <strain evidence="2">VX34</strain>
        <tissue evidence="2">Whole-organism</tissue>
    </source>
</reference>
<accession>A0AAE9JQ59</accession>
<dbReference type="AlphaFoldDB" id="A0AAE9JQ59"/>
<dbReference type="EMBL" id="CP092625">
    <property type="protein sequence ID" value="UMM39372.1"/>
    <property type="molecule type" value="Genomic_DNA"/>
</dbReference>
<gene>
    <name evidence="2" type="ORF">L5515_016455</name>
</gene>
<evidence type="ECO:0000313" key="2">
    <source>
        <dbReference type="EMBL" id="UMM39372.1"/>
    </source>
</evidence>
<name>A0AAE9JQ59_CAEBR</name>
<organism evidence="2 3">
    <name type="scientific">Caenorhabditis briggsae</name>
    <dbReference type="NCBI Taxonomy" id="6238"/>
    <lineage>
        <taxon>Eukaryota</taxon>
        <taxon>Metazoa</taxon>
        <taxon>Ecdysozoa</taxon>
        <taxon>Nematoda</taxon>
        <taxon>Chromadorea</taxon>
        <taxon>Rhabditida</taxon>
        <taxon>Rhabditina</taxon>
        <taxon>Rhabditomorpha</taxon>
        <taxon>Rhabditoidea</taxon>
        <taxon>Rhabditidae</taxon>
        <taxon>Peloderinae</taxon>
        <taxon>Caenorhabditis</taxon>
    </lineage>
</organism>
<dbReference type="Proteomes" id="UP000829354">
    <property type="component" value="Chromosome X"/>
</dbReference>
<feature type="region of interest" description="Disordered" evidence="1">
    <location>
        <begin position="67"/>
        <end position="86"/>
    </location>
</feature>
<evidence type="ECO:0000313" key="3">
    <source>
        <dbReference type="Proteomes" id="UP000829354"/>
    </source>
</evidence>